<evidence type="ECO:0000256" key="1">
    <source>
        <dbReference type="ARBA" id="ARBA00001274"/>
    </source>
</evidence>
<keyword evidence="9 13" id="KW-0663">Pyridoxal phosphate</keyword>
<evidence type="ECO:0000256" key="6">
    <source>
        <dbReference type="ARBA" id="ARBA00022605"/>
    </source>
</evidence>
<name>A0A4Y8UGU3_9GAMM</name>
<comment type="subunit">
    <text evidence="5 13">Homotetramer.</text>
</comment>
<evidence type="ECO:0000259" key="14">
    <source>
        <dbReference type="PROSITE" id="PS51672"/>
    </source>
</evidence>
<dbReference type="EMBL" id="SPIA01000002">
    <property type="protein sequence ID" value="TFH68046.1"/>
    <property type="molecule type" value="Genomic_DNA"/>
</dbReference>
<keyword evidence="6 13" id="KW-0028">Amino-acid biosynthesis</keyword>
<evidence type="ECO:0000313" key="16">
    <source>
        <dbReference type="Proteomes" id="UP000298133"/>
    </source>
</evidence>
<organism evidence="15 16">
    <name type="scientific">Gammaproteobacteria bacterium LSUCC0057</name>
    <dbReference type="NCBI Taxonomy" id="2559237"/>
    <lineage>
        <taxon>Bacteria</taxon>
        <taxon>Pseudomonadati</taxon>
        <taxon>Pseudomonadota</taxon>
        <taxon>Gammaproteobacteria</taxon>
        <taxon>Cellvibrionales</taxon>
        <taxon>Porticoccaceae</taxon>
        <taxon>SAR92 clade</taxon>
    </lineage>
</organism>
<evidence type="ECO:0000313" key="15">
    <source>
        <dbReference type="EMBL" id="TFH68046.1"/>
    </source>
</evidence>
<proteinExistence type="inferred from homology"/>
<dbReference type="CDD" id="cd04907">
    <property type="entry name" value="ACT_ThrD-I_2"/>
    <property type="match status" value="1"/>
</dbReference>
<dbReference type="InterPro" id="IPR045865">
    <property type="entry name" value="ACT-like_dom_sf"/>
</dbReference>
<comment type="similarity">
    <text evidence="4 13">Belongs to the serine/threonine dehydratase family.</text>
</comment>
<dbReference type="NCBIfam" id="NF009130">
    <property type="entry name" value="PRK12483.1"/>
    <property type="match status" value="1"/>
</dbReference>
<dbReference type="CDD" id="cd01562">
    <property type="entry name" value="Thr-dehyd"/>
    <property type="match status" value="1"/>
</dbReference>
<evidence type="ECO:0000256" key="3">
    <source>
        <dbReference type="ARBA" id="ARBA00004810"/>
    </source>
</evidence>
<dbReference type="GO" id="GO:0006567">
    <property type="term" value="P:L-threonine catabolic process"/>
    <property type="evidence" value="ECO:0007669"/>
    <property type="project" value="TreeGrafter"/>
</dbReference>
<evidence type="ECO:0000256" key="12">
    <source>
        <dbReference type="ARBA" id="ARBA00025527"/>
    </source>
</evidence>
<keyword evidence="8" id="KW-0677">Repeat</keyword>
<dbReference type="FunFam" id="3.40.1020.10:FF:000001">
    <property type="entry name" value="L-threonine dehydratase"/>
    <property type="match status" value="1"/>
</dbReference>
<dbReference type="PROSITE" id="PS51672">
    <property type="entry name" value="ACT_LIKE"/>
    <property type="match status" value="2"/>
</dbReference>
<dbReference type="NCBIfam" id="TIGR01124">
    <property type="entry name" value="ilvA_2Cterm"/>
    <property type="match status" value="1"/>
</dbReference>
<evidence type="ECO:0000256" key="10">
    <source>
        <dbReference type="ARBA" id="ARBA00023239"/>
    </source>
</evidence>
<evidence type="ECO:0000256" key="2">
    <source>
        <dbReference type="ARBA" id="ARBA00001933"/>
    </source>
</evidence>
<comment type="cofactor">
    <cofactor evidence="2 13">
        <name>pyridoxal 5'-phosphate</name>
        <dbReference type="ChEBI" id="CHEBI:597326"/>
    </cofactor>
</comment>
<evidence type="ECO:0000256" key="7">
    <source>
        <dbReference type="ARBA" id="ARBA00022624"/>
    </source>
</evidence>
<evidence type="ECO:0000256" key="11">
    <source>
        <dbReference type="ARBA" id="ARBA00023304"/>
    </source>
</evidence>
<comment type="caution">
    <text evidence="15">The sequence shown here is derived from an EMBL/GenBank/DDBJ whole genome shotgun (WGS) entry which is preliminary data.</text>
</comment>
<dbReference type="PANTHER" id="PTHR48078:SF11">
    <property type="entry name" value="THREONINE DEHYDRATASE, MITOCHONDRIAL"/>
    <property type="match status" value="1"/>
</dbReference>
<dbReference type="Gene3D" id="3.40.1020.10">
    <property type="entry name" value="Biosynthetic Threonine Deaminase, Domain 3"/>
    <property type="match status" value="1"/>
</dbReference>
<dbReference type="FunFam" id="3.40.50.1100:FF:000008">
    <property type="entry name" value="L-threonine dehydratase"/>
    <property type="match status" value="1"/>
</dbReference>
<dbReference type="OrthoDB" id="9811476at2"/>
<evidence type="ECO:0000256" key="4">
    <source>
        <dbReference type="ARBA" id="ARBA00010869"/>
    </source>
</evidence>
<dbReference type="InterPro" id="IPR038110">
    <property type="entry name" value="TD_ACT-like_sf"/>
</dbReference>
<evidence type="ECO:0000256" key="13">
    <source>
        <dbReference type="RuleBase" id="RU362012"/>
    </source>
</evidence>
<accession>A0A4Y8UGU3</accession>
<dbReference type="InterPro" id="IPR036052">
    <property type="entry name" value="TrpB-like_PALP_sf"/>
</dbReference>
<dbReference type="UniPathway" id="UPA00047">
    <property type="reaction ID" value="UER00054"/>
</dbReference>
<comment type="pathway">
    <text evidence="3 13">Amino-acid biosynthesis; L-isoleucine biosynthesis; 2-oxobutanoate from L-threonine: step 1/1.</text>
</comment>
<dbReference type="GO" id="GO:0003941">
    <property type="term" value="F:L-serine ammonia-lyase activity"/>
    <property type="evidence" value="ECO:0007669"/>
    <property type="project" value="TreeGrafter"/>
</dbReference>
<feature type="domain" description="ACT-like" evidence="14">
    <location>
        <begin position="332"/>
        <end position="403"/>
    </location>
</feature>
<evidence type="ECO:0000256" key="5">
    <source>
        <dbReference type="ARBA" id="ARBA00011881"/>
    </source>
</evidence>
<dbReference type="GO" id="GO:0004794">
    <property type="term" value="F:threonine deaminase activity"/>
    <property type="evidence" value="ECO:0007669"/>
    <property type="project" value="UniProtKB-UniRule"/>
</dbReference>
<feature type="domain" description="ACT-like" evidence="14">
    <location>
        <begin position="426"/>
        <end position="497"/>
    </location>
</feature>
<dbReference type="Gene3D" id="3.40.50.1100">
    <property type="match status" value="2"/>
</dbReference>
<dbReference type="CDD" id="cd04906">
    <property type="entry name" value="ACT_ThrD-I_1"/>
    <property type="match status" value="1"/>
</dbReference>
<comment type="catalytic activity">
    <reaction evidence="1 13">
        <text>L-threonine = 2-oxobutanoate + NH4(+)</text>
        <dbReference type="Rhea" id="RHEA:22108"/>
        <dbReference type="ChEBI" id="CHEBI:16763"/>
        <dbReference type="ChEBI" id="CHEBI:28938"/>
        <dbReference type="ChEBI" id="CHEBI:57926"/>
        <dbReference type="EC" id="4.3.1.19"/>
    </reaction>
</comment>
<keyword evidence="11 13" id="KW-0100">Branched-chain amino acid biosynthesis</keyword>
<dbReference type="SUPFAM" id="SSF55021">
    <property type="entry name" value="ACT-like"/>
    <property type="match status" value="1"/>
</dbReference>
<dbReference type="InterPro" id="IPR001721">
    <property type="entry name" value="TD_ACT-like"/>
</dbReference>
<keyword evidence="16" id="KW-1185">Reference proteome</keyword>
<dbReference type="Proteomes" id="UP000298133">
    <property type="component" value="Unassembled WGS sequence"/>
</dbReference>
<dbReference type="NCBIfam" id="NF006674">
    <property type="entry name" value="PRK09224.1"/>
    <property type="match status" value="1"/>
</dbReference>
<dbReference type="GO" id="GO:0006565">
    <property type="term" value="P:L-serine catabolic process"/>
    <property type="evidence" value="ECO:0007669"/>
    <property type="project" value="TreeGrafter"/>
</dbReference>
<evidence type="ECO:0000256" key="9">
    <source>
        <dbReference type="ARBA" id="ARBA00022898"/>
    </source>
</evidence>
<reference evidence="15 16" key="1">
    <citation type="submission" date="2019-03" db="EMBL/GenBank/DDBJ databases">
        <title>Draft genome of Gammaproteobacteria bacterium LSUCC0057, a member of the SAR92 clade.</title>
        <authorList>
            <person name="Lanclos V.C."/>
            <person name="Doiron C."/>
            <person name="Henson M.W."/>
            <person name="Thrash J.C."/>
        </authorList>
    </citation>
    <scope>NUCLEOTIDE SEQUENCE [LARGE SCALE GENOMIC DNA]</scope>
    <source>
        <strain evidence="15 16">LSUCC0057</strain>
    </source>
</reference>
<dbReference type="InterPro" id="IPR050147">
    <property type="entry name" value="Ser/Thr_Dehydratase"/>
</dbReference>
<dbReference type="PANTHER" id="PTHR48078">
    <property type="entry name" value="THREONINE DEHYDRATASE, MITOCHONDRIAL-RELATED"/>
    <property type="match status" value="1"/>
</dbReference>
<dbReference type="SUPFAM" id="SSF53686">
    <property type="entry name" value="Tryptophan synthase beta subunit-like PLP-dependent enzymes"/>
    <property type="match status" value="1"/>
</dbReference>
<keyword evidence="7 13" id="KW-0412">Isoleucine biosynthesis</keyword>
<keyword evidence="10 13" id="KW-0456">Lyase</keyword>
<dbReference type="AlphaFoldDB" id="A0A4Y8UGU3"/>
<dbReference type="InterPro" id="IPR001926">
    <property type="entry name" value="TrpB-like_PALP"/>
</dbReference>
<dbReference type="EC" id="4.3.1.19" evidence="13"/>
<evidence type="ECO:0000256" key="8">
    <source>
        <dbReference type="ARBA" id="ARBA00022737"/>
    </source>
</evidence>
<gene>
    <name evidence="13 15" type="primary">ilvA</name>
    <name evidence="15" type="ORF">E3W66_07315</name>
</gene>
<dbReference type="Pfam" id="PF00291">
    <property type="entry name" value="PALP"/>
    <property type="match status" value="1"/>
</dbReference>
<sequence length="507" mass="54848">MSKHSDSYVKKILSARIYDLVVETPIDAAPMLSKRLNNQVLLKREDLQPVFSFKCRGAYNRLLQLSPAERAAGVIAASAGNHAQGLALGAKTLGVKATIVMPKTTPAIKVDAVRSRGAKVVLVGDNYDAAAAHAQQLVAEKGLVYIHPFDDPDVIAGQGTCGMEILRQLPGQLDAIFVPVGGGGLCAGIAAYVNFVRPEVKVIAVEPADAACLEAAMQAGRRVKLPEVGIFADGTAVAQVGKETFKVMRDTIHSVVTVSTDEICAAIKDIYDDSRSICEPSGALAVAGLKKYVEQQGVSGQVLVAIDSGANVNFDRLRYISERTEIGEKREAILAVTIDERPGSFRAFCRALHKRNVTEFNYRYASDRAAHIFVGVQVSGDADRDSLIAQLRGDSYDTTDLTDNDIAKAHIRHMVGGPAPQAGSEIVFSFEFPERPGALSNFLNQLGGQWNISMFHYRNHGDAYGRVLAAMQAEPSELKALTQFLDGIGYPWRNETDNPAYQFFLSH</sequence>
<dbReference type="InterPro" id="IPR005787">
    <property type="entry name" value="Thr_deHydtase_biosynth"/>
</dbReference>
<comment type="function">
    <text evidence="12 13">Catalyzes the anaerobic formation of alpha-ketobutyrate and ammonia from threonine in a two-step reaction. The first step involved a dehydration of threonine and a production of enamine intermediates (aminocrotonate), which tautomerizes to its imine form (iminobutyrate). Both intermediates are unstable and short-lived. The second step is the nonenzymatic hydrolysis of the enamine/imine intermediates to form 2-ketobutyrate and free ammonia. In the low water environment of the cell, the second step is accelerated by RidA.</text>
</comment>
<dbReference type="Pfam" id="PF00585">
    <property type="entry name" value="Thr_dehydrat_C"/>
    <property type="match status" value="2"/>
</dbReference>
<protein>
    <recommendedName>
        <fullName evidence="13">L-threonine dehydratase</fullName>
        <ecNumber evidence="13">4.3.1.19</ecNumber>
    </recommendedName>
    <alternativeName>
        <fullName evidence="13">Threonine deaminase</fullName>
    </alternativeName>
</protein>
<dbReference type="GO" id="GO:0009097">
    <property type="term" value="P:isoleucine biosynthetic process"/>
    <property type="evidence" value="ECO:0007669"/>
    <property type="project" value="UniProtKB-UniRule"/>
</dbReference>